<dbReference type="GO" id="GO:0020037">
    <property type="term" value="F:heme binding"/>
    <property type="evidence" value="ECO:0007669"/>
    <property type="project" value="InterPro"/>
</dbReference>
<name>A0A396RK15_9SPHN</name>
<evidence type="ECO:0000313" key="12">
    <source>
        <dbReference type="EMBL" id="RHW16554.1"/>
    </source>
</evidence>
<keyword evidence="13" id="KW-1185">Reference proteome</keyword>
<sequence length="166" mass="17751">MDAYADGLRRHPEMESIARQFSQADRQAVSFHYAAMPFDPGVRGEPVSPPPALYTAGDPARGLQPCAACHGLAGEGGGPANPPLAGQPAAYLAEQLAKWRRSERRNDPGNVMLGISRRLSQQEVAALAAYAATLPGRPEYPAAFPAARRDDPRNDASTPRRHAAAR</sequence>
<feature type="binding site" description="axial binding residue" evidence="9">
    <location>
        <position position="70"/>
    </location>
    <ligand>
        <name>heme c</name>
        <dbReference type="ChEBI" id="CHEBI:61717"/>
        <label>2</label>
    </ligand>
    <ligandPart>
        <name>Fe</name>
        <dbReference type="ChEBI" id="CHEBI:18248"/>
    </ligandPart>
</feature>
<dbReference type="GO" id="GO:0009055">
    <property type="term" value="F:electron transfer activity"/>
    <property type="evidence" value="ECO:0007669"/>
    <property type="project" value="InterPro"/>
</dbReference>
<feature type="region of interest" description="Disordered" evidence="10">
    <location>
        <begin position="137"/>
        <end position="166"/>
    </location>
</feature>
<protein>
    <recommendedName>
        <fullName evidence="11">Cytochrome c domain-containing protein</fullName>
    </recommendedName>
</protein>
<dbReference type="Pfam" id="PF00034">
    <property type="entry name" value="Cytochrom_C"/>
    <property type="match status" value="1"/>
</dbReference>
<dbReference type="PIRSF" id="PIRSF000005">
    <property type="entry name" value="Cytochrome_c4"/>
    <property type="match status" value="1"/>
</dbReference>
<dbReference type="PANTHER" id="PTHR33751:SF9">
    <property type="entry name" value="CYTOCHROME C4"/>
    <property type="match status" value="1"/>
</dbReference>
<dbReference type="InterPro" id="IPR009056">
    <property type="entry name" value="Cyt_c-like_dom"/>
</dbReference>
<gene>
    <name evidence="12" type="ORF">D1610_15185</name>
</gene>
<dbReference type="PROSITE" id="PS51007">
    <property type="entry name" value="CYTC"/>
    <property type="match status" value="1"/>
</dbReference>
<comment type="PTM">
    <text evidence="8">Binds 2 heme c groups covalently per subunit.</text>
</comment>
<keyword evidence="6" id="KW-0249">Electron transport</keyword>
<evidence type="ECO:0000259" key="11">
    <source>
        <dbReference type="PROSITE" id="PS51007"/>
    </source>
</evidence>
<comment type="subcellular location">
    <subcellularLocation>
        <location evidence="1">Periplasm</location>
    </subcellularLocation>
</comment>
<evidence type="ECO:0000256" key="1">
    <source>
        <dbReference type="ARBA" id="ARBA00004418"/>
    </source>
</evidence>
<dbReference type="Gene3D" id="1.10.760.10">
    <property type="entry name" value="Cytochrome c-like domain"/>
    <property type="match status" value="1"/>
</dbReference>
<dbReference type="AlphaFoldDB" id="A0A396RK15"/>
<comment type="caution">
    <text evidence="12">The sequence shown here is derived from an EMBL/GenBank/DDBJ whole genome shotgun (WGS) entry which is preliminary data.</text>
</comment>
<dbReference type="SUPFAM" id="SSF46626">
    <property type="entry name" value="Cytochrome c"/>
    <property type="match status" value="1"/>
</dbReference>
<organism evidence="12 13">
    <name type="scientific">Sphingomonas gilva</name>
    <dbReference type="NCBI Taxonomy" id="2305907"/>
    <lineage>
        <taxon>Bacteria</taxon>
        <taxon>Pseudomonadati</taxon>
        <taxon>Pseudomonadota</taxon>
        <taxon>Alphaproteobacteria</taxon>
        <taxon>Sphingomonadales</taxon>
        <taxon>Sphingomonadaceae</taxon>
        <taxon>Sphingomonas</taxon>
    </lineage>
</organism>
<dbReference type="GO" id="GO:0005506">
    <property type="term" value="F:iron ion binding"/>
    <property type="evidence" value="ECO:0007669"/>
    <property type="project" value="InterPro"/>
</dbReference>
<evidence type="ECO:0000256" key="3">
    <source>
        <dbReference type="ARBA" id="ARBA00022617"/>
    </source>
</evidence>
<evidence type="ECO:0000256" key="5">
    <source>
        <dbReference type="ARBA" id="ARBA00022764"/>
    </source>
</evidence>
<evidence type="ECO:0000313" key="13">
    <source>
        <dbReference type="Proteomes" id="UP000266693"/>
    </source>
</evidence>
<proteinExistence type="predicted"/>
<dbReference type="Proteomes" id="UP000266693">
    <property type="component" value="Unassembled WGS sequence"/>
</dbReference>
<feature type="binding site" description="covalent" evidence="8">
    <location>
        <position position="66"/>
    </location>
    <ligand>
        <name>heme c</name>
        <dbReference type="ChEBI" id="CHEBI:61717"/>
        <label>2</label>
    </ligand>
</feature>
<reference evidence="12 13" key="1">
    <citation type="submission" date="2018-08" db="EMBL/GenBank/DDBJ databases">
        <title>The multiple taxonomic identification of Sphingomonas gilva.</title>
        <authorList>
            <person name="Zhu D."/>
            <person name="Zheng S."/>
        </authorList>
    </citation>
    <scope>NUCLEOTIDE SEQUENCE [LARGE SCALE GENOMIC DNA]</scope>
    <source>
        <strain evidence="12 13">ZDH117</strain>
    </source>
</reference>
<dbReference type="EMBL" id="QWLV01000009">
    <property type="protein sequence ID" value="RHW16554.1"/>
    <property type="molecule type" value="Genomic_DNA"/>
</dbReference>
<dbReference type="PANTHER" id="PTHR33751">
    <property type="entry name" value="CBB3-TYPE CYTOCHROME C OXIDASE SUBUNIT FIXP"/>
    <property type="match status" value="1"/>
</dbReference>
<dbReference type="InterPro" id="IPR050597">
    <property type="entry name" value="Cytochrome_c_Oxidase_Subunit"/>
</dbReference>
<dbReference type="InterPro" id="IPR036909">
    <property type="entry name" value="Cyt_c-like_dom_sf"/>
</dbReference>
<evidence type="ECO:0000256" key="10">
    <source>
        <dbReference type="SAM" id="MobiDB-lite"/>
    </source>
</evidence>
<keyword evidence="3 8" id="KW-0349">Heme</keyword>
<evidence type="ECO:0000256" key="2">
    <source>
        <dbReference type="ARBA" id="ARBA00022448"/>
    </source>
</evidence>
<keyword evidence="2" id="KW-0813">Transport</keyword>
<keyword evidence="7 9" id="KW-0408">Iron</keyword>
<feature type="binding site" description="axial binding residue" evidence="9">
    <location>
        <position position="14"/>
    </location>
    <ligand>
        <name>heme c</name>
        <dbReference type="ChEBI" id="CHEBI:61717"/>
        <label>1</label>
    </ligand>
    <ligandPart>
        <name>Fe</name>
        <dbReference type="ChEBI" id="CHEBI:18248"/>
    </ligandPart>
</feature>
<evidence type="ECO:0000256" key="8">
    <source>
        <dbReference type="PIRSR" id="PIRSR000005-1"/>
    </source>
</evidence>
<evidence type="ECO:0000256" key="7">
    <source>
        <dbReference type="ARBA" id="ARBA00023004"/>
    </source>
</evidence>
<evidence type="ECO:0000256" key="4">
    <source>
        <dbReference type="ARBA" id="ARBA00022723"/>
    </source>
</evidence>
<keyword evidence="5" id="KW-0574">Periplasm</keyword>
<evidence type="ECO:0000256" key="6">
    <source>
        <dbReference type="ARBA" id="ARBA00022982"/>
    </source>
</evidence>
<dbReference type="GO" id="GO:0042597">
    <property type="term" value="C:periplasmic space"/>
    <property type="evidence" value="ECO:0007669"/>
    <property type="project" value="UniProtKB-SubCell"/>
</dbReference>
<evidence type="ECO:0000256" key="9">
    <source>
        <dbReference type="PIRSR" id="PIRSR000005-2"/>
    </source>
</evidence>
<keyword evidence="4 9" id="KW-0479">Metal-binding</keyword>
<dbReference type="InterPro" id="IPR024167">
    <property type="entry name" value="Cytochrome_c4-like"/>
</dbReference>
<accession>A0A396RK15</accession>
<feature type="binding site" description="covalent" evidence="8">
    <location>
        <position position="69"/>
    </location>
    <ligand>
        <name>heme c</name>
        <dbReference type="ChEBI" id="CHEBI:61717"/>
        <label>2</label>
    </ligand>
</feature>
<feature type="binding site" description="axial binding residue" evidence="9">
    <location>
        <position position="112"/>
    </location>
    <ligand>
        <name>heme c</name>
        <dbReference type="ChEBI" id="CHEBI:61717"/>
        <label>2</label>
    </ligand>
    <ligandPart>
        <name>Fe</name>
        <dbReference type="ChEBI" id="CHEBI:18248"/>
    </ligandPart>
</feature>
<feature type="domain" description="Cytochrome c" evidence="11">
    <location>
        <begin position="52"/>
        <end position="135"/>
    </location>
</feature>